<dbReference type="InterPro" id="IPR001227">
    <property type="entry name" value="Ac_transferase_dom_sf"/>
</dbReference>
<dbReference type="InterPro" id="IPR014030">
    <property type="entry name" value="Ketoacyl_synth_N"/>
</dbReference>
<dbReference type="InterPro" id="IPR013968">
    <property type="entry name" value="PKS_KR"/>
</dbReference>
<dbReference type="PROSITE" id="PS00606">
    <property type="entry name" value="KS3_1"/>
    <property type="match status" value="1"/>
</dbReference>
<dbReference type="InterPro" id="IPR016039">
    <property type="entry name" value="Thiolase-like"/>
</dbReference>
<dbReference type="InterPro" id="IPR001031">
    <property type="entry name" value="Thioesterase"/>
</dbReference>
<dbReference type="Pfam" id="PF22953">
    <property type="entry name" value="SpnB_Rossmann"/>
    <property type="match status" value="1"/>
</dbReference>
<dbReference type="Gene3D" id="3.40.47.10">
    <property type="match status" value="1"/>
</dbReference>
<dbReference type="RefSeq" id="WP_378247616.1">
    <property type="nucleotide sequence ID" value="NZ_JBHRWK010000160.1"/>
</dbReference>
<dbReference type="InterPro" id="IPR009081">
    <property type="entry name" value="PP-bd_ACP"/>
</dbReference>
<dbReference type="PANTHER" id="PTHR43775">
    <property type="entry name" value="FATTY ACID SYNTHASE"/>
    <property type="match status" value="1"/>
</dbReference>
<dbReference type="InterPro" id="IPR020841">
    <property type="entry name" value="PKS_Beta-ketoAc_synthase_dom"/>
</dbReference>
<dbReference type="SMART" id="SM01294">
    <property type="entry name" value="PKS_PP_betabranch"/>
    <property type="match status" value="1"/>
</dbReference>
<dbReference type="Pfam" id="PF14765">
    <property type="entry name" value="PS-DH"/>
    <property type="match status" value="1"/>
</dbReference>
<dbReference type="SUPFAM" id="SSF52151">
    <property type="entry name" value="FabD/lysophospholipase-like"/>
    <property type="match status" value="1"/>
</dbReference>
<protein>
    <submittedName>
        <fullName evidence="13">SDR family NAD(P)-dependent oxidoreductase</fullName>
    </submittedName>
</protein>
<dbReference type="SMART" id="SM00827">
    <property type="entry name" value="PKS_AT"/>
    <property type="match status" value="1"/>
</dbReference>
<comment type="cofactor">
    <cofactor evidence="1">
        <name>pantetheine 4'-phosphate</name>
        <dbReference type="ChEBI" id="CHEBI:47942"/>
    </cofactor>
</comment>
<dbReference type="Gene3D" id="1.10.1200.10">
    <property type="entry name" value="ACP-like"/>
    <property type="match status" value="1"/>
</dbReference>
<organism evidence="13 14">
    <name type="scientific">Amycolatopsis speibonae</name>
    <dbReference type="NCBI Taxonomy" id="1450224"/>
    <lineage>
        <taxon>Bacteria</taxon>
        <taxon>Bacillati</taxon>
        <taxon>Actinomycetota</taxon>
        <taxon>Actinomycetes</taxon>
        <taxon>Pseudonocardiales</taxon>
        <taxon>Pseudonocardiaceae</taxon>
        <taxon>Amycolatopsis</taxon>
    </lineage>
</organism>
<name>A0ABV7PB22_9PSEU</name>
<dbReference type="SUPFAM" id="SSF47336">
    <property type="entry name" value="ACP-like"/>
    <property type="match status" value="1"/>
</dbReference>
<dbReference type="SMART" id="SM00826">
    <property type="entry name" value="PKS_DH"/>
    <property type="match status" value="1"/>
</dbReference>
<evidence type="ECO:0000313" key="14">
    <source>
        <dbReference type="Proteomes" id="UP001595645"/>
    </source>
</evidence>
<dbReference type="Pfam" id="PF16197">
    <property type="entry name" value="KAsynt_C_assoc"/>
    <property type="match status" value="1"/>
</dbReference>
<feature type="region of interest" description="N-terminal hotdog fold" evidence="9">
    <location>
        <begin position="903"/>
        <end position="1023"/>
    </location>
</feature>
<dbReference type="InterPro" id="IPR018201">
    <property type="entry name" value="Ketoacyl_synth_AS"/>
</dbReference>
<dbReference type="InterPro" id="IPR057326">
    <property type="entry name" value="KR_dom"/>
</dbReference>
<dbReference type="PROSITE" id="PS00012">
    <property type="entry name" value="PHOSPHOPANTETHEINE"/>
    <property type="match status" value="1"/>
</dbReference>
<dbReference type="Pfam" id="PF00550">
    <property type="entry name" value="PP-binding"/>
    <property type="match status" value="1"/>
</dbReference>
<feature type="region of interest" description="C-terminal hotdog fold" evidence="9">
    <location>
        <begin position="1040"/>
        <end position="1177"/>
    </location>
</feature>
<feature type="domain" description="PKS/mFAS DH" evidence="12">
    <location>
        <begin position="903"/>
        <end position="1177"/>
    </location>
</feature>
<dbReference type="Gene3D" id="3.40.366.10">
    <property type="entry name" value="Malonyl-Coenzyme A Acyl Carrier Protein, domain 2"/>
    <property type="match status" value="1"/>
</dbReference>
<dbReference type="CDD" id="cd00833">
    <property type="entry name" value="PKS"/>
    <property type="match status" value="1"/>
</dbReference>
<dbReference type="SMART" id="SM00824">
    <property type="entry name" value="PKS_TE"/>
    <property type="match status" value="1"/>
</dbReference>
<keyword evidence="6" id="KW-0045">Antibiotic biosynthesis</keyword>
<dbReference type="InterPro" id="IPR014043">
    <property type="entry name" value="Acyl_transferase_dom"/>
</dbReference>
<evidence type="ECO:0000256" key="4">
    <source>
        <dbReference type="ARBA" id="ARBA00022553"/>
    </source>
</evidence>
<evidence type="ECO:0000256" key="2">
    <source>
        <dbReference type="ARBA" id="ARBA00004792"/>
    </source>
</evidence>
<dbReference type="SMART" id="SM00825">
    <property type="entry name" value="PKS_KS"/>
    <property type="match status" value="1"/>
</dbReference>
<evidence type="ECO:0000256" key="3">
    <source>
        <dbReference type="ARBA" id="ARBA00022450"/>
    </source>
</evidence>
<evidence type="ECO:0000313" key="13">
    <source>
        <dbReference type="EMBL" id="MFC3456349.1"/>
    </source>
</evidence>
<comment type="pathway">
    <text evidence="2">Antibiotic biosynthesis.</text>
</comment>
<dbReference type="Proteomes" id="UP001595645">
    <property type="component" value="Unassembled WGS sequence"/>
</dbReference>
<dbReference type="InterPro" id="IPR014031">
    <property type="entry name" value="Ketoacyl_synth_C"/>
</dbReference>
<dbReference type="InterPro" id="IPR055123">
    <property type="entry name" value="SpnB-like_Rossmann"/>
</dbReference>
<dbReference type="InterPro" id="IPR036291">
    <property type="entry name" value="NAD(P)-bd_dom_sf"/>
</dbReference>
<dbReference type="InterPro" id="IPR016036">
    <property type="entry name" value="Malonyl_transacylase_ACP-bd"/>
</dbReference>
<dbReference type="InterPro" id="IPR020807">
    <property type="entry name" value="PKS_DH"/>
</dbReference>
<sequence>MPEDQKLGAYLRRVTAELFETRARLREAEGRQHEPIAIVGVGCRYPGGVTSPEDLWELVSAGRDAISDFPDDRGWDTSRTSSRGGGFLHDSASFDPELFGISPREALATDPQQRLMLEVAWEALERTGIDPHSLRGSNTGVFTGVGHSDYGARYLASGADGGELEGYLGSGSAHSVVCGRISYTFGLHGPSVTVDTACSSSLVAMHWAMRSLRSGECDLALAGGVTVMSTPAIFVEFSRQGALSADGRCKSFAKAADGTGWSEGAALLVLQRLSQAQEQGRHIWGVLRGSAVNQDGASNGLTAPSGPAQERVIRSAWADATVPGDTVDVVEAHGTGTRLGDPIEAQALLATYGQGRDEPVLLGSVKSNIGHTQAAAGVAGVIKMVMAIRHGVVPASLHVDEPTPEVDWEAGAVRVADRTVPWPHTGHPRRAGVSSFGVGGTNAHVIVEQAPEADTTTASQVPGTALVPWIISGTSPQAVRAQAGRLLGALALQRDWSVAEVGRSLLDTRATLGCRSVVPAAEADEALRGLEALVAGSVDVVPAGTTKPGLGFVFSGQGSQRLSMGRELAEAFPVFAEAFGEVCALMAELGGTPGLRDVVWGDDASTLDRTPHAQAGLFAFQVALVRLLDSWGIRPDHVMGHSLGEVTAAYVAGVWSLPDACRVVGARGWWMNRAPGGAMASIKASVAEVEELLTGTSLTIAAVNGPSSVVVSGPVGEVGALVESGARVRRLRVSHAFHSPSMDSVLAGFQDDIREVVFHSPQIPVITGGDAGRLTEPSYWAGHIRATVQFGRCVEEMLGTGAGQVLEIGPDGTLTSLVAAAVEDGQQAVAAMRARRPEPEELLSAVARLFAHGTPVDWRSWFSGDPARTVDLPTYAFQRRRYWLDAPKAASSSSAVGLEPGDHPLLFARLETGEEGVTVFAGRWSPDDQSWIDDHRVANRTVVPGTTFVELALHVGRVTGFPFVQELVHHVPLALDRPAAMRLRLEPASADGRRGLSVLARFTDHEPWVCHTTGTMSRLPEGPASDRFAFAAAQWPPPDTQELDLAGLYTEDARAVGFDYGPTFRGVTAAWFRGRDLYLEITPPERLVTSGYGLHPALLDAVFHPGLLARGPIAVSEPLLPFAWSDVRLHQSGATSLRVHVAWHDDRLSITVADDEGDPVLGVGSLVPRPHDLTRTASRAATSLYRLRWMGVQDELPMTSCTWYPPAADPFGLAPHLAEAGSAGRGPAVHLLCVEGGADPGACTVDTLHAVRQWLNTTEDPSARLLVVTKGAVAADGPARDLAAAAARGLLRSAQTENPGRITLLDLDDGTGVVRALRFAATTAEPEVTLRAGRLLVPRLATTPPAPPNEVDPSGTFLITGGTGALGGVLARHLVATHGVRSLVLASRRGTGAAGLREELEALGAKVTFVRCDVSDAVALAGLIEALPSDQPLRGVFHLAGVTADSTIDAMSEDHVRRVLKSKVDGARNLHDITKAHDLSAFVMFSSVSALVGAPGQGNYAAANAFLNALATHRQSLGLPAQSLAWGLWAEQSEMTTKLAGTDRTRLARAGICPLGNDEGMDLLDAAIADGGAVLAPVSLDVTALPADVPLFRALTSARPRPSVVTAEPEGSDELRRLTALSGEQRRVAVTDLVRGLAASVLGHADASEITGTVSFRELGFDSMVSVDLRNRLNRATGFRFPATVAFDHPNVEALASHLMSKIGGNAGAHDTTLAALVGQVVRAGRAAEALQLIGTAGSVRSMFGADRPPVEPTELVKSGGAPQVVCLPPLGARSGVQDYYRLADALGPAVSVSALALPGFQQGEELPDSLEALVAGTAAAVRGKAGGSVLIGHSSGGWLTHLVAEHLEREGSPAAGVVLLDTYLPGSDEINAILPELLHDMLEGPDSAAAVGQDRLTAMGWYFRLFADWTPNALSAPTLFIRPSDPLREAHRSSGWRANWPLPHENVEVAGDHFTMMTTHAADTAATVSTWIKDLKGARVLHS</sequence>
<feature type="active site" description="Proton donor; for dehydratase activity" evidence="9">
    <location>
        <position position="1100"/>
    </location>
</feature>
<dbReference type="Pfam" id="PF02801">
    <property type="entry name" value="Ketoacyl-synt_C"/>
    <property type="match status" value="1"/>
</dbReference>
<dbReference type="InterPro" id="IPR020806">
    <property type="entry name" value="PKS_PP-bd"/>
</dbReference>
<evidence type="ECO:0000259" key="12">
    <source>
        <dbReference type="PROSITE" id="PS52019"/>
    </source>
</evidence>
<dbReference type="InterPro" id="IPR032821">
    <property type="entry name" value="PKS_assoc"/>
</dbReference>
<dbReference type="InterPro" id="IPR016035">
    <property type="entry name" value="Acyl_Trfase/lysoPLipase"/>
</dbReference>
<evidence type="ECO:0000256" key="1">
    <source>
        <dbReference type="ARBA" id="ARBA00001957"/>
    </source>
</evidence>
<dbReference type="InterPro" id="IPR049900">
    <property type="entry name" value="PKS_mFAS_DH"/>
</dbReference>
<dbReference type="InterPro" id="IPR042104">
    <property type="entry name" value="PKS_dehydratase_sf"/>
</dbReference>
<keyword evidence="14" id="KW-1185">Reference proteome</keyword>
<dbReference type="Pfam" id="PF08990">
    <property type="entry name" value="Docking"/>
    <property type="match status" value="1"/>
</dbReference>
<dbReference type="Gene3D" id="3.10.129.110">
    <property type="entry name" value="Polyketide synthase dehydratase"/>
    <property type="match status" value="1"/>
</dbReference>
<accession>A0ABV7PB22</accession>
<evidence type="ECO:0000259" key="10">
    <source>
        <dbReference type="PROSITE" id="PS50075"/>
    </source>
</evidence>
<feature type="active site" description="Proton acceptor; for dehydratase activity" evidence="9">
    <location>
        <position position="935"/>
    </location>
</feature>
<dbReference type="Gene3D" id="3.30.70.3290">
    <property type="match status" value="1"/>
</dbReference>
<dbReference type="Pfam" id="PF21089">
    <property type="entry name" value="PKS_DH_N"/>
    <property type="match status" value="1"/>
</dbReference>
<comment type="caution">
    <text evidence="13">The sequence shown here is derived from an EMBL/GenBank/DDBJ whole genome shotgun (WGS) entry which is preliminary data.</text>
</comment>
<proteinExistence type="predicted"/>
<gene>
    <name evidence="13" type="ORF">ACFOSH_43615</name>
</gene>
<dbReference type="SUPFAM" id="SSF53901">
    <property type="entry name" value="Thiolase-like"/>
    <property type="match status" value="1"/>
</dbReference>
<dbReference type="SUPFAM" id="SSF51735">
    <property type="entry name" value="NAD(P)-binding Rossmann-fold domains"/>
    <property type="match status" value="2"/>
</dbReference>
<dbReference type="Gene3D" id="3.40.50.720">
    <property type="entry name" value="NAD(P)-binding Rossmann-like Domain"/>
    <property type="match status" value="1"/>
</dbReference>
<dbReference type="PANTHER" id="PTHR43775:SF51">
    <property type="entry name" value="INACTIVE PHENOLPHTHIOCEROL SYNTHESIS POLYKETIDE SYNTHASE TYPE I PKS1-RELATED"/>
    <property type="match status" value="1"/>
</dbReference>
<dbReference type="InterPro" id="IPR020802">
    <property type="entry name" value="TesA-like"/>
</dbReference>
<evidence type="ECO:0000259" key="11">
    <source>
        <dbReference type="PROSITE" id="PS52004"/>
    </source>
</evidence>
<evidence type="ECO:0000256" key="9">
    <source>
        <dbReference type="PROSITE-ProRule" id="PRU01363"/>
    </source>
</evidence>
<keyword evidence="7" id="KW-0511">Multifunctional enzyme</keyword>
<dbReference type="InterPro" id="IPR049552">
    <property type="entry name" value="PKS_DH_N"/>
</dbReference>
<dbReference type="Pfam" id="PF00698">
    <property type="entry name" value="Acyl_transf_1"/>
    <property type="match status" value="1"/>
</dbReference>
<dbReference type="Gene3D" id="3.40.50.1820">
    <property type="entry name" value="alpha/beta hydrolase"/>
    <property type="match status" value="1"/>
</dbReference>
<dbReference type="InterPro" id="IPR050091">
    <property type="entry name" value="PKS_NRPS_Biosynth_Enz"/>
</dbReference>
<dbReference type="Pfam" id="PF00975">
    <property type="entry name" value="Thioesterase"/>
    <property type="match status" value="1"/>
</dbReference>
<evidence type="ECO:0000256" key="6">
    <source>
        <dbReference type="ARBA" id="ARBA00023194"/>
    </source>
</evidence>
<dbReference type="CDD" id="cd08956">
    <property type="entry name" value="KR_3_FAS_SDR_x"/>
    <property type="match status" value="1"/>
</dbReference>
<dbReference type="SUPFAM" id="SSF55048">
    <property type="entry name" value="Probable ACP-binding domain of malonyl-CoA ACP transacylase"/>
    <property type="match status" value="1"/>
</dbReference>
<dbReference type="InterPro" id="IPR049551">
    <property type="entry name" value="PKS_DH_C"/>
</dbReference>
<keyword evidence="3" id="KW-0596">Phosphopantetheine</keyword>
<evidence type="ECO:0000256" key="5">
    <source>
        <dbReference type="ARBA" id="ARBA00022679"/>
    </source>
</evidence>
<keyword evidence="4" id="KW-0597">Phosphoprotein</keyword>
<dbReference type="InterPro" id="IPR029058">
    <property type="entry name" value="AB_hydrolase_fold"/>
</dbReference>
<dbReference type="EMBL" id="JBHRWK010000160">
    <property type="protein sequence ID" value="MFC3456349.1"/>
    <property type="molecule type" value="Genomic_DNA"/>
</dbReference>
<keyword evidence="5" id="KW-0808">Transferase</keyword>
<dbReference type="PROSITE" id="PS52019">
    <property type="entry name" value="PKS_MFAS_DH"/>
    <property type="match status" value="1"/>
</dbReference>
<feature type="domain" description="Carrier" evidence="10">
    <location>
        <begin position="1628"/>
        <end position="1703"/>
    </location>
</feature>
<dbReference type="PROSITE" id="PS50075">
    <property type="entry name" value="CARRIER"/>
    <property type="match status" value="1"/>
</dbReference>
<dbReference type="SMART" id="SM00822">
    <property type="entry name" value="PKS_KR"/>
    <property type="match status" value="1"/>
</dbReference>
<evidence type="ECO:0000256" key="7">
    <source>
        <dbReference type="ARBA" id="ARBA00023268"/>
    </source>
</evidence>
<dbReference type="SMART" id="SM00823">
    <property type="entry name" value="PKS_PP"/>
    <property type="match status" value="1"/>
</dbReference>
<dbReference type="InterPro" id="IPR006162">
    <property type="entry name" value="Ppantetheine_attach_site"/>
</dbReference>
<evidence type="ECO:0000256" key="8">
    <source>
        <dbReference type="ARBA" id="ARBA00023315"/>
    </source>
</evidence>
<dbReference type="Pfam" id="PF00109">
    <property type="entry name" value="ketoacyl-synt"/>
    <property type="match status" value="1"/>
</dbReference>
<keyword evidence="8" id="KW-0012">Acyltransferase</keyword>
<reference evidence="14" key="1">
    <citation type="journal article" date="2019" name="Int. J. Syst. Evol. Microbiol.">
        <title>The Global Catalogue of Microorganisms (GCM) 10K type strain sequencing project: providing services to taxonomists for standard genome sequencing and annotation.</title>
        <authorList>
            <consortium name="The Broad Institute Genomics Platform"/>
            <consortium name="The Broad Institute Genome Sequencing Center for Infectious Disease"/>
            <person name="Wu L."/>
            <person name="Ma J."/>
        </authorList>
    </citation>
    <scope>NUCLEOTIDE SEQUENCE [LARGE SCALE GENOMIC DNA]</scope>
    <source>
        <strain evidence="14">CGMCC 4.7676</strain>
    </source>
</reference>
<dbReference type="Pfam" id="PF08659">
    <property type="entry name" value="KR"/>
    <property type="match status" value="1"/>
</dbReference>
<dbReference type="InterPro" id="IPR015083">
    <property type="entry name" value="NorB/c/GfsB-D-like_docking"/>
</dbReference>
<dbReference type="InterPro" id="IPR036736">
    <property type="entry name" value="ACP-like_sf"/>
</dbReference>
<dbReference type="SUPFAM" id="SSF53474">
    <property type="entry name" value="alpha/beta-Hydrolases"/>
    <property type="match status" value="1"/>
</dbReference>
<feature type="domain" description="Ketosynthase family 3 (KS3)" evidence="11">
    <location>
        <begin position="33"/>
        <end position="449"/>
    </location>
</feature>
<dbReference type="PROSITE" id="PS52004">
    <property type="entry name" value="KS3_2"/>
    <property type="match status" value="1"/>
</dbReference>